<dbReference type="InterPro" id="IPR007495">
    <property type="entry name" value="NqrM"/>
</dbReference>
<dbReference type="EMBL" id="NBYY01000034">
    <property type="protein sequence ID" value="PCS21474.1"/>
    <property type="molecule type" value="Genomic_DNA"/>
</dbReference>
<gene>
    <name evidence="1" type="ORF">BTN49_3014</name>
</gene>
<reference evidence="2" key="1">
    <citation type="submission" date="2017-04" db="EMBL/GenBank/DDBJ databases">
        <title>Genome evolution of the luminous symbionts of deep sea anglerfish.</title>
        <authorList>
            <person name="Hendry T.A."/>
        </authorList>
    </citation>
    <scope>NUCLEOTIDE SEQUENCE [LARGE SCALE GENOMIC DNA]</scope>
</reference>
<dbReference type="Pfam" id="PF04400">
    <property type="entry name" value="NqrM"/>
    <property type="match status" value="1"/>
</dbReference>
<evidence type="ECO:0000313" key="1">
    <source>
        <dbReference type="EMBL" id="PCS21474.1"/>
    </source>
</evidence>
<dbReference type="PANTHER" id="PTHR40691:SF1">
    <property type="entry name" value="EXPORTED PROTEIN"/>
    <property type="match status" value="1"/>
</dbReference>
<organism evidence="1 2">
    <name type="scientific">Candidatus Enterovibrio escicola</name>
    <dbReference type="NCBI Taxonomy" id="1927127"/>
    <lineage>
        <taxon>Bacteria</taxon>
        <taxon>Pseudomonadati</taxon>
        <taxon>Pseudomonadota</taxon>
        <taxon>Gammaproteobacteria</taxon>
        <taxon>Vibrionales</taxon>
        <taxon>Vibrionaceae</taxon>
        <taxon>Enterovibrio</taxon>
    </lineage>
</organism>
<sequence>MLIGYVIQRKIITGSCGGLASIGIEMKCDYCSDQCDARKHREALTIKKVE</sequence>
<name>A0A2A5SZY7_9GAMM</name>
<evidence type="ECO:0000313" key="2">
    <source>
        <dbReference type="Proteomes" id="UP000219020"/>
    </source>
</evidence>
<keyword evidence="2" id="KW-1185">Reference proteome</keyword>
<dbReference type="PANTHER" id="PTHR40691">
    <property type="entry name" value="(NA+)-NQR MATURATION NQRM"/>
    <property type="match status" value="1"/>
</dbReference>
<protein>
    <submittedName>
        <fullName evidence="1">Uncharacterized protein</fullName>
    </submittedName>
</protein>
<dbReference type="Proteomes" id="UP000219020">
    <property type="component" value="Unassembled WGS sequence"/>
</dbReference>
<comment type="caution">
    <text evidence="1">The sequence shown here is derived from an EMBL/GenBank/DDBJ whole genome shotgun (WGS) entry which is preliminary data.</text>
</comment>
<accession>A0A2A5SZY7</accession>
<proteinExistence type="predicted"/>
<dbReference type="AlphaFoldDB" id="A0A2A5SZY7"/>